<reference evidence="6" key="1">
    <citation type="submission" date="2022-11" db="UniProtKB">
        <authorList>
            <consortium name="WormBaseParasite"/>
        </authorList>
    </citation>
    <scope>IDENTIFICATION</scope>
</reference>
<dbReference type="InterPro" id="IPR011989">
    <property type="entry name" value="ARM-like"/>
</dbReference>
<dbReference type="Gene3D" id="1.25.10.10">
    <property type="entry name" value="Leucine-rich Repeat Variant"/>
    <property type="match status" value="1"/>
</dbReference>
<dbReference type="PROSITE" id="PS50176">
    <property type="entry name" value="ARM_REPEAT"/>
    <property type="match status" value="1"/>
</dbReference>
<evidence type="ECO:0000313" key="6">
    <source>
        <dbReference type="WBParaSite" id="PSU_v2.g10784.t1"/>
    </source>
</evidence>
<keyword evidence="3" id="KW-0653">Protein transport</keyword>
<dbReference type="AlphaFoldDB" id="A0A914XS16"/>
<dbReference type="InterPro" id="IPR016024">
    <property type="entry name" value="ARM-type_fold"/>
</dbReference>
<dbReference type="PANTHER" id="PTHR23316">
    <property type="entry name" value="IMPORTIN ALPHA"/>
    <property type="match status" value="1"/>
</dbReference>
<keyword evidence="5" id="KW-1185">Reference proteome</keyword>
<keyword evidence="2" id="KW-0813">Transport</keyword>
<evidence type="ECO:0000313" key="5">
    <source>
        <dbReference type="Proteomes" id="UP000887577"/>
    </source>
</evidence>
<dbReference type="SMART" id="SM00185">
    <property type="entry name" value="ARM"/>
    <property type="match status" value="3"/>
</dbReference>
<protein>
    <submittedName>
        <fullName evidence="6">Uncharacterized protein</fullName>
    </submittedName>
</protein>
<feature type="repeat" description="ARM" evidence="4">
    <location>
        <begin position="79"/>
        <end position="108"/>
    </location>
</feature>
<accession>A0A914XS16</accession>
<organism evidence="5 6">
    <name type="scientific">Panagrolaimus superbus</name>
    <dbReference type="NCBI Taxonomy" id="310955"/>
    <lineage>
        <taxon>Eukaryota</taxon>
        <taxon>Metazoa</taxon>
        <taxon>Ecdysozoa</taxon>
        <taxon>Nematoda</taxon>
        <taxon>Chromadorea</taxon>
        <taxon>Rhabditida</taxon>
        <taxon>Tylenchina</taxon>
        <taxon>Panagrolaimomorpha</taxon>
        <taxon>Panagrolaimoidea</taxon>
        <taxon>Panagrolaimidae</taxon>
        <taxon>Panagrolaimus</taxon>
    </lineage>
</organism>
<evidence type="ECO:0000256" key="4">
    <source>
        <dbReference type="PROSITE-ProRule" id="PRU00259"/>
    </source>
</evidence>
<evidence type="ECO:0000256" key="1">
    <source>
        <dbReference type="ARBA" id="ARBA00010394"/>
    </source>
</evidence>
<name>A0A914XS16_9BILA</name>
<dbReference type="Proteomes" id="UP000887577">
    <property type="component" value="Unplaced"/>
</dbReference>
<dbReference type="InterPro" id="IPR000225">
    <property type="entry name" value="Armadillo"/>
</dbReference>
<evidence type="ECO:0000256" key="3">
    <source>
        <dbReference type="ARBA" id="ARBA00022927"/>
    </source>
</evidence>
<dbReference type="WBParaSite" id="PSU_v2.g10784.t1">
    <property type="protein sequence ID" value="PSU_v2.g10784.t1"/>
    <property type="gene ID" value="PSU_v2.g10784"/>
</dbReference>
<evidence type="ECO:0000256" key="2">
    <source>
        <dbReference type="ARBA" id="ARBA00022448"/>
    </source>
</evidence>
<comment type="similarity">
    <text evidence="1">Belongs to the importin alpha family.</text>
</comment>
<sequence length="218" mass="24375">MAQFQYFTTLQFDAIWILAHIASGGTEEQTAAIVEADSIPHLIRLLNSENKEIVGQALLGLAHIINKNAKNRDKCINAGIVPALVKLATSESSNIAINRNIAWTLKNICKYSNSNDFVPIQVIQEILPLFSKFLKNEDSLILSETLMGIANCGNGSDIRIQTIINHQNIVKEVIPFLKSFNSKIQHSAFNVIKVIANGNIQQRHEFMTNWSNFENLFV</sequence>
<dbReference type="GO" id="GO:0015031">
    <property type="term" value="P:protein transport"/>
    <property type="evidence" value="ECO:0007669"/>
    <property type="project" value="UniProtKB-KW"/>
</dbReference>
<dbReference type="Pfam" id="PF00514">
    <property type="entry name" value="Arm"/>
    <property type="match status" value="2"/>
</dbReference>
<proteinExistence type="inferred from homology"/>
<dbReference type="SUPFAM" id="SSF48371">
    <property type="entry name" value="ARM repeat"/>
    <property type="match status" value="1"/>
</dbReference>